<accession>A0A1X9NAS0</accession>
<dbReference type="KEGG" id="osg:BST96_20270"/>
<organism evidence="3 5">
    <name type="scientific">Oceanicoccus sagamiensis</name>
    <dbReference type="NCBI Taxonomy" id="716816"/>
    <lineage>
        <taxon>Bacteria</taxon>
        <taxon>Pseudomonadati</taxon>
        <taxon>Pseudomonadota</taxon>
        <taxon>Gammaproteobacteria</taxon>
        <taxon>Cellvibrionales</taxon>
        <taxon>Spongiibacteraceae</taxon>
        <taxon>Oceanicoccus</taxon>
    </lineage>
</organism>
<dbReference type="AlphaFoldDB" id="A0A1X9NAS0"/>
<dbReference type="NCBIfam" id="TIGR02595">
    <property type="entry name" value="PEP_CTERM"/>
    <property type="match status" value="1"/>
</dbReference>
<reference evidence="3 5" key="1">
    <citation type="submission" date="2016-11" db="EMBL/GenBank/DDBJ databases">
        <title>Trade-off between light-utilization and light-protection in marine flavobacteria.</title>
        <authorList>
            <person name="Kumagai Y."/>
        </authorList>
    </citation>
    <scope>NUCLEOTIDE SEQUENCE [LARGE SCALE GENOMIC DNA]</scope>
    <source>
        <strain evidence="3 5">NBRC 107125</strain>
    </source>
</reference>
<dbReference type="Proteomes" id="UP000193450">
    <property type="component" value="Chromosome"/>
</dbReference>
<name>A0A1X9NAS0_9GAMM</name>
<evidence type="ECO:0000256" key="1">
    <source>
        <dbReference type="SAM" id="SignalP"/>
    </source>
</evidence>
<feature type="domain" description="Ice-binding protein C-terminal" evidence="2">
    <location>
        <begin position="263"/>
        <end position="285"/>
    </location>
</feature>
<evidence type="ECO:0000313" key="5">
    <source>
        <dbReference type="Proteomes" id="UP000193450"/>
    </source>
</evidence>
<dbReference type="EMBL" id="CP019343">
    <property type="protein sequence ID" value="ARN76233.1"/>
    <property type="molecule type" value="Genomic_DNA"/>
</dbReference>
<dbReference type="EMBL" id="CP019343">
    <property type="protein sequence ID" value="ARN72639.1"/>
    <property type="molecule type" value="Genomic_DNA"/>
</dbReference>
<keyword evidence="5" id="KW-1185">Reference proteome</keyword>
<evidence type="ECO:0000313" key="3">
    <source>
        <dbReference type="EMBL" id="ARN72639.1"/>
    </source>
</evidence>
<keyword evidence="1" id="KW-0732">Signal</keyword>
<sequence>MLNTSFKNGLLLAAIIGSAATNAIPTVTVDGVLEAGEYLGGTQGLDYGTINLPWYNDHHSIYDLDAGLSNDLHWEISGTGSEYNLNVFFEVPGYARRMIWDNGCDYEAGNTIAEAGCTDLSNALQADGLTEEEVTAALDAYKNNHHGHANMSFSTQTGSEEFELETFGGDTIFMTDWDGSEEDLGDNYVDHATSLDWLLDNDVCDTSFCDAWEVTASIEVQWQFGTRDATNAFLGDLGRMRLHLSDEARGLPVLTSVPTPPTSVSEPGSLALLSLGLAALGWARRKAA</sequence>
<dbReference type="Pfam" id="PF07589">
    <property type="entry name" value="PEP-CTERM"/>
    <property type="match status" value="1"/>
</dbReference>
<evidence type="ECO:0000313" key="4">
    <source>
        <dbReference type="EMBL" id="ARN76233.1"/>
    </source>
</evidence>
<feature type="signal peptide" evidence="1">
    <location>
        <begin position="1"/>
        <end position="23"/>
    </location>
</feature>
<dbReference type="KEGG" id="osg:BST96_00030"/>
<feature type="chain" id="PRO_5011906551" description="Ice-binding protein C-terminal domain-containing protein" evidence="1">
    <location>
        <begin position="24"/>
        <end position="288"/>
    </location>
</feature>
<dbReference type="InterPro" id="IPR013424">
    <property type="entry name" value="Ice-binding_C"/>
</dbReference>
<protein>
    <recommendedName>
        <fullName evidence="2">Ice-binding protein C-terminal domain-containing protein</fullName>
    </recommendedName>
</protein>
<proteinExistence type="predicted"/>
<evidence type="ECO:0000259" key="2">
    <source>
        <dbReference type="Pfam" id="PF07589"/>
    </source>
</evidence>
<dbReference type="RefSeq" id="WP_085756726.1">
    <property type="nucleotide sequence ID" value="NZ_CP019343.1"/>
</dbReference>
<gene>
    <name evidence="3" type="ORF">BST96_00030</name>
    <name evidence="4" type="ORF">BST96_20270</name>
</gene>